<dbReference type="RefSeq" id="WP_378572041.1">
    <property type="nucleotide sequence ID" value="NZ_JBHSFQ010000004.1"/>
</dbReference>
<keyword evidence="2" id="KW-1185">Reference proteome</keyword>
<dbReference type="Proteomes" id="UP001595923">
    <property type="component" value="Unassembled WGS sequence"/>
</dbReference>
<dbReference type="InterPro" id="IPR028956">
    <property type="entry name" value="Imm51"/>
</dbReference>
<dbReference type="EMBL" id="JBHSFQ010000004">
    <property type="protein sequence ID" value="MFC4561421.1"/>
    <property type="molecule type" value="Genomic_DNA"/>
</dbReference>
<reference evidence="2" key="1">
    <citation type="journal article" date="2019" name="Int. J. Syst. Evol. Microbiol.">
        <title>The Global Catalogue of Microorganisms (GCM) 10K type strain sequencing project: providing services to taxonomists for standard genome sequencing and annotation.</title>
        <authorList>
            <consortium name="The Broad Institute Genomics Platform"/>
            <consortium name="The Broad Institute Genome Sequencing Center for Infectious Disease"/>
            <person name="Wu L."/>
            <person name="Ma J."/>
        </authorList>
    </citation>
    <scope>NUCLEOTIDE SEQUENCE [LARGE SCALE GENOMIC DNA]</scope>
    <source>
        <strain evidence="2">XZYJ18</strain>
    </source>
</reference>
<evidence type="ECO:0000313" key="2">
    <source>
        <dbReference type="Proteomes" id="UP001595923"/>
    </source>
</evidence>
<evidence type="ECO:0000313" key="1">
    <source>
        <dbReference type="EMBL" id="MFC4561421.1"/>
    </source>
</evidence>
<accession>A0ABV9DRC2</accession>
<sequence length="117" mass="12064">MDDLATYPPFVFESTDHAPGYALRLRDGHLASADGVFAAAGWPSSGRGWAGVARFLLDSGATTGGGPVSFDGEGGTFACYSADAVTLDRLAALLQTLHRDHAALARLLAQAGDARAD</sequence>
<dbReference type="Pfam" id="PF15595">
    <property type="entry name" value="Imm51"/>
    <property type="match status" value="1"/>
</dbReference>
<organism evidence="1 2">
    <name type="scientific">Nocardiopsis mangrovi</name>
    <dbReference type="NCBI Taxonomy" id="1179818"/>
    <lineage>
        <taxon>Bacteria</taxon>
        <taxon>Bacillati</taxon>
        <taxon>Actinomycetota</taxon>
        <taxon>Actinomycetes</taxon>
        <taxon>Streptosporangiales</taxon>
        <taxon>Nocardiopsidaceae</taxon>
        <taxon>Nocardiopsis</taxon>
    </lineage>
</organism>
<protein>
    <submittedName>
        <fullName evidence="1">Imm51 family immunity protein</fullName>
    </submittedName>
</protein>
<proteinExistence type="predicted"/>
<gene>
    <name evidence="1" type="ORF">ACFO4E_06105</name>
</gene>
<name>A0ABV9DRC2_9ACTN</name>
<comment type="caution">
    <text evidence="1">The sequence shown here is derived from an EMBL/GenBank/DDBJ whole genome shotgun (WGS) entry which is preliminary data.</text>
</comment>